<evidence type="ECO:0000256" key="7">
    <source>
        <dbReference type="ARBA" id="ARBA00068950"/>
    </source>
</evidence>
<organism evidence="8 9">
    <name type="scientific">Microthyrium microscopicum</name>
    <dbReference type="NCBI Taxonomy" id="703497"/>
    <lineage>
        <taxon>Eukaryota</taxon>
        <taxon>Fungi</taxon>
        <taxon>Dikarya</taxon>
        <taxon>Ascomycota</taxon>
        <taxon>Pezizomycotina</taxon>
        <taxon>Dothideomycetes</taxon>
        <taxon>Dothideomycetes incertae sedis</taxon>
        <taxon>Microthyriales</taxon>
        <taxon>Microthyriaceae</taxon>
        <taxon>Microthyrium</taxon>
    </lineage>
</organism>
<dbReference type="AlphaFoldDB" id="A0A6A6UN96"/>
<accession>A0A6A6UN96</accession>
<evidence type="ECO:0000256" key="4">
    <source>
        <dbReference type="ARBA" id="ARBA00023128"/>
    </source>
</evidence>
<dbReference type="PIRSF" id="PIRSF002181">
    <property type="entry name" value="Ribosomal_L13"/>
    <property type="match status" value="1"/>
</dbReference>
<dbReference type="InterPro" id="IPR005823">
    <property type="entry name" value="Ribosomal_uL13_bac-type"/>
</dbReference>
<dbReference type="Proteomes" id="UP000799302">
    <property type="component" value="Unassembled WGS sequence"/>
</dbReference>
<name>A0A6A6UN96_9PEZI</name>
<dbReference type="CDD" id="cd00392">
    <property type="entry name" value="Ribosomal_L13"/>
    <property type="match status" value="1"/>
</dbReference>
<keyword evidence="9" id="KW-1185">Reference proteome</keyword>
<evidence type="ECO:0000313" key="8">
    <source>
        <dbReference type="EMBL" id="KAF2673176.1"/>
    </source>
</evidence>
<evidence type="ECO:0000256" key="2">
    <source>
        <dbReference type="ARBA" id="ARBA00006227"/>
    </source>
</evidence>
<dbReference type="InterPro" id="IPR036899">
    <property type="entry name" value="Ribosomal_uL13_sf"/>
</dbReference>
<protein>
    <recommendedName>
        <fullName evidence="7">Large ribosomal subunit protein uL13m</fullName>
    </recommendedName>
</protein>
<keyword evidence="4" id="KW-0496">Mitochondrion</keyword>
<comment type="function">
    <text evidence="6">Component of the mitochondrial ribosome (mitoribosome), a dedicated translation machinery responsible for the synthesis of mitochondrial genome-encoded proteins, including at least some of the essential transmembrane subunits of the mitochondrial respiratory chain. The mitoribosomes are attached to the mitochondrial inner membrane and translation products are cotranslationally integrated into the membrane.</text>
</comment>
<dbReference type="OrthoDB" id="274622at2759"/>
<evidence type="ECO:0000256" key="6">
    <source>
        <dbReference type="ARBA" id="ARBA00037226"/>
    </source>
</evidence>
<dbReference type="PANTHER" id="PTHR11545">
    <property type="entry name" value="RIBOSOMAL PROTEIN L13"/>
    <property type="match status" value="1"/>
</dbReference>
<dbReference type="NCBIfam" id="TIGR01066">
    <property type="entry name" value="rplM_bact"/>
    <property type="match status" value="1"/>
</dbReference>
<keyword evidence="5" id="KW-0687">Ribonucleoprotein</keyword>
<dbReference type="GO" id="GO:0005762">
    <property type="term" value="C:mitochondrial large ribosomal subunit"/>
    <property type="evidence" value="ECO:0007669"/>
    <property type="project" value="TreeGrafter"/>
</dbReference>
<dbReference type="GO" id="GO:0006412">
    <property type="term" value="P:translation"/>
    <property type="evidence" value="ECO:0007669"/>
    <property type="project" value="InterPro"/>
</dbReference>
<evidence type="ECO:0000313" key="9">
    <source>
        <dbReference type="Proteomes" id="UP000799302"/>
    </source>
</evidence>
<dbReference type="FunFam" id="3.90.1180.10:FF:000007">
    <property type="entry name" value="50S ribosomal protein L13"/>
    <property type="match status" value="1"/>
</dbReference>
<evidence type="ECO:0000256" key="3">
    <source>
        <dbReference type="ARBA" id="ARBA00022980"/>
    </source>
</evidence>
<dbReference type="GO" id="GO:0003729">
    <property type="term" value="F:mRNA binding"/>
    <property type="evidence" value="ECO:0007669"/>
    <property type="project" value="TreeGrafter"/>
</dbReference>
<dbReference type="InterPro" id="IPR005822">
    <property type="entry name" value="Ribosomal_uL13"/>
</dbReference>
<gene>
    <name evidence="8" type="ORF">BT63DRAFT_148609</name>
</gene>
<dbReference type="Gene3D" id="3.90.1180.10">
    <property type="entry name" value="Ribosomal protein L13"/>
    <property type="match status" value="1"/>
</dbReference>
<evidence type="ECO:0000256" key="5">
    <source>
        <dbReference type="ARBA" id="ARBA00023274"/>
    </source>
</evidence>
<dbReference type="EMBL" id="MU004231">
    <property type="protein sequence ID" value="KAF2673176.1"/>
    <property type="molecule type" value="Genomic_DNA"/>
</dbReference>
<dbReference type="GO" id="GO:0003735">
    <property type="term" value="F:structural constituent of ribosome"/>
    <property type="evidence" value="ECO:0007669"/>
    <property type="project" value="InterPro"/>
</dbReference>
<reference evidence="8" key="1">
    <citation type="journal article" date="2020" name="Stud. Mycol.">
        <title>101 Dothideomycetes genomes: a test case for predicting lifestyles and emergence of pathogens.</title>
        <authorList>
            <person name="Haridas S."/>
            <person name="Albert R."/>
            <person name="Binder M."/>
            <person name="Bloem J."/>
            <person name="Labutti K."/>
            <person name="Salamov A."/>
            <person name="Andreopoulos B."/>
            <person name="Baker S."/>
            <person name="Barry K."/>
            <person name="Bills G."/>
            <person name="Bluhm B."/>
            <person name="Cannon C."/>
            <person name="Castanera R."/>
            <person name="Culley D."/>
            <person name="Daum C."/>
            <person name="Ezra D."/>
            <person name="Gonzalez J."/>
            <person name="Henrissat B."/>
            <person name="Kuo A."/>
            <person name="Liang C."/>
            <person name="Lipzen A."/>
            <person name="Lutzoni F."/>
            <person name="Magnuson J."/>
            <person name="Mondo S."/>
            <person name="Nolan M."/>
            <person name="Ohm R."/>
            <person name="Pangilinan J."/>
            <person name="Park H.-J."/>
            <person name="Ramirez L."/>
            <person name="Alfaro M."/>
            <person name="Sun H."/>
            <person name="Tritt A."/>
            <person name="Yoshinaga Y."/>
            <person name="Zwiers L.-H."/>
            <person name="Turgeon B."/>
            <person name="Goodwin S."/>
            <person name="Spatafora J."/>
            <person name="Crous P."/>
            <person name="Grigoriev I."/>
        </authorList>
    </citation>
    <scope>NUCLEOTIDE SEQUENCE</scope>
    <source>
        <strain evidence="8">CBS 115976</strain>
    </source>
</reference>
<dbReference type="PANTHER" id="PTHR11545:SF2">
    <property type="entry name" value="LARGE RIBOSOMAL SUBUNIT PROTEIN UL13M"/>
    <property type="match status" value="1"/>
</dbReference>
<dbReference type="SUPFAM" id="SSF52161">
    <property type="entry name" value="Ribosomal protein L13"/>
    <property type="match status" value="1"/>
</dbReference>
<comment type="subcellular location">
    <subcellularLocation>
        <location evidence="1">Mitochondrion</location>
    </subcellularLocation>
</comment>
<evidence type="ECO:0000256" key="1">
    <source>
        <dbReference type="ARBA" id="ARBA00004173"/>
    </source>
</evidence>
<sequence length="177" mass="20002">MSQTIGRTRLAHARTWHHVDLAASPLTLGRVASRIAIALMGKHKPTYSPSTDCGDYIVAVNCAQLKTSGRKMEQKLYYTHTTRPGSLKSISMERLMEKWGGGEVLRRAVRGMLPKNRLRDVRLARLRAFETASHPYKANVVKYPMQGVKNLIVEEAMTKMAAEKARRDKEWVAEVKI</sequence>
<dbReference type="Pfam" id="PF00572">
    <property type="entry name" value="Ribosomal_L13"/>
    <property type="match status" value="1"/>
</dbReference>
<proteinExistence type="inferred from homology"/>
<dbReference type="HAMAP" id="MF_01366">
    <property type="entry name" value="Ribosomal_uL13"/>
    <property type="match status" value="1"/>
</dbReference>
<comment type="similarity">
    <text evidence="2">Belongs to the universal ribosomal protein uL13 family.</text>
</comment>
<dbReference type="GO" id="GO:0017148">
    <property type="term" value="P:negative regulation of translation"/>
    <property type="evidence" value="ECO:0007669"/>
    <property type="project" value="TreeGrafter"/>
</dbReference>
<keyword evidence="3 8" id="KW-0689">Ribosomal protein</keyword>